<feature type="transmembrane region" description="Helical" evidence="6">
    <location>
        <begin position="242"/>
        <end position="260"/>
    </location>
</feature>
<feature type="transmembrane region" description="Helical" evidence="6">
    <location>
        <begin position="34"/>
        <end position="55"/>
    </location>
</feature>
<feature type="domain" description="EamA" evidence="7">
    <location>
        <begin position="153"/>
        <end position="283"/>
    </location>
</feature>
<dbReference type="RefSeq" id="WP_175406996.1">
    <property type="nucleotide sequence ID" value="NZ_BAABGL010000014.1"/>
</dbReference>
<dbReference type="SUPFAM" id="SSF103481">
    <property type="entry name" value="Multidrug resistance efflux transporter EmrE"/>
    <property type="match status" value="2"/>
</dbReference>
<feature type="transmembrane region" description="Helical" evidence="6">
    <location>
        <begin position="183"/>
        <end position="203"/>
    </location>
</feature>
<evidence type="ECO:0000256" key="5">
    <source>
        <dbReference type="ARBA" id="ARBA00023136"/>
    </source>
</evidence>
<feature type="transmembrane region" description="Helical" evidence="6">
    <location>
        <begin position="7"/>
        <end position="28"/>
    </location>
</feature>
<accession>A0ABP8JJA1</accession>
<organism evidence="8 9">
    <name type="scientific">Brevibacterium pityocampae</name>
    <dbReference type="NCBI Taxonomy" id="506594"/>
    <lineage>
        <taxon>Bacteria</taxon>
        <taxon>Bacillati</taxon>
        <taxon>Actinomycetota</taxon>
        <taxon>Actinomycetes</taxon>
        <taxon>Micrococcales</taxon>
        <taxon>Brevibacteriaceae</taxon>
        <taxon>Brevibacterium</taxon>
    </lineage>
</organism>
<evidence type="ECO:0000256" key="6">
    <source>
        <dbReference type="SAM" id="Phobius"/>
    </source>
</evidence>
<feature type="transmembrane region" description="Helical" evidence="6">
    <location>
        <begin position="95"/>
        <end position="116"/>
    </location>
</feature>
<dbReference type="Gene3D" id="1.10.3730.20">
    <property type="match status" value="1"/>
</dbReference>
<gene>
    <name evidence="8" type="ORF">GCM10023167_19300</name>
</gene>
<dbReference type="EMBL" id="BAABGL010000014">
    <property type="protein sequence ID" value="GAA4391750.1"/>
    <property type="molecule type" value="Genomic_DNA"/>
</dbReference>
<comment type="caution">
    <text evidence="8">The sequence shown here is derived from an EMBL/GenBank/DDBJ whole genome shotgun (WGS) entry which is preliminary data.</text>
</comment>
<feature type="transmembrane region" description="Helical" evidence="6">
    <location>
        <begin position="67"/>
        <end position="89"/>
    </location>
</feature>
<evidence type="ECO:0000313" key="9">
    <source>
        <dbReference type="Proteomes" id="UP001500642"/>
    </source>
</evidence>
<dbReference type="PANTHER" id="PTHR32322">
    <property type="entry name" value="INNER MEMBRANE TRANSPORTER"/>
    <property type="match status" value="1"/>
</dbReference>
<keyword evidence="4 6" id="KW-1133">Transmembrane helix</keyword>
<proteinExistence type="inferred from homology"/>
<dbReference type="Pfam" id="PF00892">
    <property type="entry name" value="EamA"/>
    <property type="match status" value="2"/>
</dbReference>
<keyword evidence="3 6" id="KW-0812">Transmembrane</keyword>
<evidence type="ECO:0000256" key="3">
    <source>
        <dbReference type="ARBA" id="ARBA00022692"/>
    </source>
</evidence>
<comment type="subcellular location">
    <subcellularLocation>
        <location evidence="1">Membrane</location>
        <topology evidence="1">Multi-pass membrane protein</topology>
    </subcellularLocation>
</comment>
<dbReference type="PANTHER" id="PTHR32322:SF2">
    <property type="entry name" value="EAMA DOMAIN-CONTAINING PROTEIN"/>
    <property type="match status" value="1"/>
</dbReference>
<evidence type="ECO:0000256" key="2">
    <source>
        <dbReference type="ARBA" id="ARBA00007362"/>
    </source>
</evidence>
<dbReference type="InterPro" id="IPR037185">
    <property type="entry name" value="EmrE-like"/>
</dbReference>
<feature type="transmembrane region" description="Helical" evidence="6">
    <location>
        <begin position="266"/>
        <end position="283"/>
    </location>
</feature>
<feature type="transmembrane region" description="Helical" evidence="6">
    <location>
        <begin position="209"/>
        <end position="230"/>
    </location>
</feature>
<evidence type="ECO:0000256" key="4">
    <source>
        <dbReference type="ARBA" id="ARBA00022989"/>
    </source>
</evidence>
<name>A0ABP8JJA1_9MICO</name>
<reference evidence="9" key="1">
    <citation type="journal article" date="2019" name="Int. J. Syst. Evol. Microbiol.">
        <title>The Global Catalogue of Microorganisms (GCM) 10K type strain sequencing project: providing services to taxonomists for standard genome sequencing and annotation.</title>
        <authorList>
            <consortium name="The Broad Institute Genomics Platform"/>
            <consortium name="The Broad Institute Genome Sequencing Center for Infectious Disease"/>
            <person name="Wu L."/>
            <person name="Ma J."/>
        </authorList>
    </citation>
    <scope>NUCLEOTIDE SEQUENCE [LARGE SCALE GENOMIC DNA]</scope>
    <source>
        <strain evidence="9">JCM 17808</strain>
    </source>
</reference>
<keyword evidence="5 6" id="KW-0472">Membrane</keyword>
<feature type="transmembrane region" description="Helical" evidence="6">
    <location>
        <begin position="148"/>
        <end position="171"/>
    </location>
</feature>
<dbReference type="InterPro" id="IPR050638">
    <property type="entry name" value="AA-Vitamin_Transporters"/>
</dbReference>
<feature type="domain" description="EamA" evidence="7">
    <location>
        <begin position="6"/>
        <end position="139"/>
    </location>
</feature>
<comment type="similarity">
    <text evidence="2">Belongs to the EamA transporter family.</text>
</comment>
<protein>
    <submittedName>
        <fullName evidence="8">DMT family transporter</fullName>
    </submittedName>
</protein>
<sequence length="300" mass="31079">MRDARYYLFLVLANAFWAGNFVVGGLIADSVSPLFLTTVRWVLATVPLFVLAAFVEKPDWKAVFAEWRLHVLLSCLGLIGYALFTYLALAHTSSVSASLLNSVGPALIAVVAVLVARERLTGTAVLGLALSLLGAVIVLVRFDGGGVGLDLGIGTLFMLVAVSVFVVYTVLGRFLTSPPVSATAVQALFASAVLVPATLVLGAPGPADGITWLGVVYIGIFPSALSYLMWNLAVRGIGAARAGVYLNLVPFFTAIIGLFIGDPITGIQVLGGMLIVAGVVITSRRPKAAGTPPAPSGSPG</sequence>
<evidence type="ECO:0000256" key="1">
    <source>
        <dbReference type="ARBA" id="ARBA00004141"/>
    </source>
</evidence>
<evidence type="ECO:0000259" key="7">
    <source>
        <dbReference type="Pfam" id="PF00892"/>
    </source>
</evidence>
<dbReference type="Proteomes" id="UP001500642">
    <property type="component" value="Unassembled WGS sequence"/>
</dbReference>
<dbReference type="InterPro" id="IPR000620">
    <property type="entry name" value="EamA_dom"/>
</dbReference>
<feature type="transmembrane region" description="Helical" evidence="6">
    <location>
        <begin position="123"/>
        <end position="142"/>
    </location>
</feature>
<keyword evidence="9" id="KW-1185">Reference proteome</keyword>
<evidence type="ECO:0000313" key="8">
    <source>
        <dbReference type="EMBL" id="GAA4391750.1"/>
    </source>
</evidence>